<evidence type="ECO:0000313" key="2">
    <source>
        <dbReference type="EMBL" id="KAJ7772289.1"/>
    </source>
</evidence>
<accession>A0AAD7JUX8</accession>
<name>A0AAD7JUX8_9AGAR</name>
<reference evidence="2" key="1">
    <citation type="submission" date="2023-03" db="EMBL/GenBank/DDBJ databases">
        <title>Massive genome expansion in bonnet fungi (Mycena s.s.) driven by repeated elements and novel gene families across ecological guilds.</title>
        <authorList>
            <consortium name="Lawrence Berkeley National Laboratory"/>
            <person name="Harder C.B."/>
            <person name="Miyauchi S."/>
            <person name="Viragh M."/>
            <person name="Kuo A."/>
            <person name="Thoen E."/>
            <person name="Andreopoulos B."/>
            <person name="Lu D."/>
            <person name="Skrede I."/>
            <person name="Drula E."/>
            <person name="Henrissat B."/>
            <person name="Morin E."/>
            <person name="Kohler A."/>
            <person name="Barry K."/>
            <person name="LaButti K."/>
            <person name="Morin E."/>
            <person name="Salamov A."/>
            <person name="Lipzen A."/>
            <person name="Mereny Z."/>
            <person name="Hegedus B."/>
            <person name="Baldrian P."/>
            <person name="Stursova M."/>
            <person name="Weitz H."/>
            <person name="Taylor A."/>
            <person name="Grigoriev I.V."/>
            <person name="Nagy L.G."/>
            <person name="Martin F."/>
            <person name="Kauserud H."/>
        </authorList>
    </citation>
    <scope>NUCLEOTIDE SEQUENCE</scope>
    <source>
        <strain evidence="2">CBHHK182m</strain>
    </source>
</reference>
<feature type="region of interest" description="Disordered" evidence="1">
    <location>
        <begin position="71"/>
        <end position="120"/>
    </location>
</feature>
<protein>
    <submittedName>
        <fullName evidence="2">Uncharacterized protein</fullName>
    </submittedName>
</protein>
<evidence type="ECO:0000313" key="3">
    <source>
        <dbReference type="Proteomes" id="UP001215598"/>
    </source>
</evidence>
<dbReference type="AlphaFoldDB" id="A0AAD7JUX8"/>
<dbReference type="EMBL" id="JARKIB010000014">
    <property type="protein sequence ID" value="KAJ7772289.1"/>
    <property type="molecule type" value="Genomic_DNA"/>
</dbReference>
<gene>
    <name evidence="2" type="ORF">B0H16DRAFT_1768933</name>
</gene>
<evidence type="ECO:0000256" key="1">
    <source>
        <dbReference type="SAM" id="MobiDB-lite"/>
    </source>
</evidence>
<proteinExistence type="predicted"/>
<sequence length="196" mass="21886">MSRARKMVRFDGVQTKASLVSLLFRRLTTLSTLRRWRLLQTQFARRLLPVGWWLDGSAALSSLARKRAAMDRAASPSRSKPESLRTRAPLIPPPPIIQDDARYTQDAPHRPPQVDEQTGRSSILGACRPQDVKSILGVKCPMRRRQDSNIISITSSRGILKTYEPAAPATSNLGTSSLKNEDRLNCAIWITSVVIK</sequence>
<feature type="compositionally biased region" description="Basic and acidic residues" evidence="1">
    <location>
        <begin position="99"/>
        <end position="113"/>
    </location>
</feature>
<dbReference type="Proteomes" id="UP001215598">
    <property type="component" value="Unassembled WGS sequence"/>
</dbReference>
<comment type="caution">
    <text evidence="2">The sequence shown here is derived from an EMBL/GenBank/DDBJ whole genome shotgun (WGS) entry which is preliminary data.</text>
</comment>
<organism evidence="2 3">
    <name type="scientific">Mycena metata</name>
    <dbReference type="NCBI Taxonomy" id="1033252"/>
    <lineage>
        <taxon>Eukaryota</taxon>
        <taxon>Fungi</taxon>
        <taxon>Dikarya</taxon>
        <taxon>Basidiomycota</taxon>
        <taxon>Agaricomycotina</taxon>
        <taxon>Agaricomycetes</taxon>
        <taxon>Agaricomycetidae</taxon>
        <taxon>Agaricales</taxon>
        <taxon>Marasmiineae</taxon>
        <taxon>Mycenaceae</taxon>
        <taxon>Mycena</taxon>
    </lineage>
</organism>
<keyword evidence="3" id="KW-1185">Reference proteome</keyword>